<proteinExistence type="predicted"/>
<sequence>MKQVAVADPSLVADAYLRQILQALRHNQIAVFRALEVSASTAVTADDSVTKAAKLPVRSAGGAGVTAVSVALALPVDAVAADPDSMAALANANKAALLALAGEYNKLLGDVAALVAVVKNLQGQNAEVINRLNQGL</sequence>
<accession>A0ABX7WUF4</accession>
<reference evidence="1 2" key="1">
    <citation type="submission" date="2021-04" db="EMBL/GenBank/DDBJ databases">
        <title>Genomics, taxonomy and metabolism of representatives of sulfur bacteria of the genus Thiothrix: Thiothrix fructosivorans QT, Thiothrix unzii A1T and three new species, Thiothrix subterranea sp. nov., Thiothrix litoralis sp. nov. and 'Candidatus Thiothrix anitrata' sp. nov.</title>
        <authorList>
            <person name="Ravin N.V."/>
            <person name="Smolyakov D."/>
            <person name="Rudenko T.S."/>
            <person name="Mardanov A.V."/>
            <person name="Beletsky A.V."/>
            <person name="Markov N.D."/>
            <person name="Fomenkov A.I."/>
            <person name="Roberts R.J."/>
            <person name="Karnachuk O.V."/>
            <person name="Novikov A."/>
            <person name="Grabovich M.Y."/>
        </authorList>
    </citation>
    <scope>NUCLEOTIDE SEQUENCE [LARGE SCALE GENOMIC DNA]</scope>
    <source>
        <strain evidence="1 2">AS</strain>
    </source>
</reference>
<dbReference type="EMBL" id="CP072801">
    <property type="protein sequence ID" value="QTR47456.1"/>
    <property type="molecule type" value="Genomic_DNA"/>
</dbReference>
<name>A0ABX7WUF4_9GAMM</name>
<gene>
    <name evidence="1" type="ORF">J9253_05855</name>
</gene>
<dbReference type="RefSeq" id="WP_210223723.1">
    <property type="nucleotide sequence ID" value="NZ_CP072801.1"/>
</dbReference>
<dbReference type="Proteomes" id="UP000672039">
    <property type="component" value="Chromosome"/>
</dbReference>
<evidence type="ECO:0000313" key="1">
    <source>
        <dbReference type="EMBL" id="QTR47456.1"/>
    </source>
</evidence>
<organism evidence="1 2">
    <name type="scientific">Thiothrix litoralis</name>
    <dbReference type="NCBI Taxonomy" id="2891210"/>
    <lineage>
        <taxon>Bacteria</taxon>
        <taxon>Pseudomonadati</taxon>
        <taxon>Pseudomonadota</taxon>
        <taxon>Gammaproteobacteria</taxon>
        <taxon>Thiotrichales</taxon>
        <taxon>Thiotrichaceae</taxon>
        <taxon>Thiothrix</taxon>
    </lineage>
</organism>
<keyword evidence="2" id="KW-1185">Reference proteome</keyword>
<protein>
    <submittedName>
        <fullName evidence="1">Uncharacterized protein</fullName>
    </submittedName>
</protein>
<evidence type="ECO:0000313" key="2">
    <source>
        <dbReference type="Proteomes" id="UP000672039"/>
    </source>
</evidence>